<sequence length="295" mass="30622">MDSPRIGVGVAQLQRAWAAVLAGEFTDDPAARKPADPAPRTSTRSSHRPSGQSWTPAAGERVIPVLGCHGQAGATTVAVAIATVAADTSSARVVECASHTASGMSNACVSELGVDDRGWATGTRDAGVRLDRPWDVFPSADLVWTPTPLDAPSGLTVVDAAWEVGQLLATPCWLTALATGAPRVVLVTTATVPGMRRLREAAELLGTGRMIAAVVGPRRGRWPRGTDGAGGDLINDLAGDDRLVEVPRDASLATQGLSPAPLPPPLLHAAAQILHRLSQDNNPDDTQDDREGTLS</sequence>
<reference evidence="2 3" key="2">
    <citation type="submission" date="2019-08" db="EMBL/GenBank/DDBJ databases">
        <title>Jejuicoccus antrihumi gen. nov., sp. nov., a new member of the family Dermacoccaceae isolated from a cave.</title>
        <authorList>
            <person name="Schumann P."/>
            <person name="Kim I.S."/>
        </authorList>
    </citation>
    <scope>NUCLEOTIDE SEQUENCE [LARGE SCALE GENOMIC DNA]</scope>
    <source>
        <strain evidence="2 3">C5-26</strain>
    </source>
</reference>
<proteinExistence type="predicted"/>
<dbReference type="Proteomes" id="UP000320244">
    <property type="component" value="Unassembled WGS sequence"/>
</dbReference>
<feature type="region of interest" description="Disordered" evidence="1">
    <location>
        <begin position="28"/>
        <end position="57"/>
    </location>
</feature>
<dbReference type="AlphaFoldDB" id="A0A563DSH5"/>
<dbReference type="EMBL" id="VCQV01000048">
    <property type="protein sequence ID" value="TWP33129.1"/>
    <property type="molecule type" value="Genomic_DNA"/>
</dbReference>
<gene>
    <name evidence="2" type="ORF">FGL98_22285</name>
</gene>
<protein>
    <submittedName>
        <fullName evidence="2">Uncharacterized protein</fullName>
    </submittedName>
</protein>
<evidence type="ECO:0000256" key="1">
    <source>
        <dbReference type="SAM" id="MobiDB-lite"/>
    </source>
</evidence>
<organism evidence="2 3">
    <name type="scientific">Leekyejoonella antrihumi</name>
    <dbReference type="NCBI Taxonomy" id="1660198"/>
    <lineage>
        <taxon>Bacteria</taxon>
        <taxon>Bacillati</taxon>
        <taxon>Actinomycetota</taxon>
        <taxon>Actinomycetes</taxon>
        <taxon>Micrococcales</taxon>
        <taxon>Dermacoccaceae</taxon>
        <taxon>Leekyejoonella</taxon>
    </lineage>
</organism>
<evidence type="ECO:0000313" key="3">
    <source>
        <dbReference type="Proteomes" id="UP000320244"/>
    </source>
</evidence>
<dbReference type="RefSeq" id="WP_146320656.1">
    <property type="nucleotide sequence ID" value="NZ_VCQV01000048.1"/>
</dbReference>
<evidence type="ECO:0000313" key="2">
    <source>
        <dbReference type="EMBL" id="TWP33129.1"/>
    </source>
</evidence>
<accession>A0A563DSH5</accession>
<name>A0A563DSH5_9MICO</name>
<reference evidence="2 3" key="1">
    <citation type="submission" date="2019-05" db="EMBL/GenBank/DDBJ databases">
        <authorList>
            <person name="Lee S.D."/>
        </authorList>
    </citation>
    <scope>NUCLEOTIDE SEQUENCE [LARGE SCALE GENOMIC DNA]</scope>
    <source>
        <strain evidence="2 3">C5-26</strain>
    </source>
</reference>
<comment type="caution">
    <text evidence="2">The sequence shown here is derived from an EMBL/GenBank/DDBJ whole genome shotgun (WGS) entry which is preliminary data.</text>
</comment>
<keyword evidence="3" id="KW-1185">Reference proteome</keyword>
<dbReference type="OrthoDB" id="3766363at2"/>
<feature type="compositionally biased region" description="Low complexity" evidence="1">
    <location>
        <begin position="38"/>
        <end position="50"/>
    </location>
</feature>